<dbReference type="SUPFAM" id="SSF53300">
    <property type="entry name" value="vWA-like"/>
    <property type="match status" value="1"/>
</dbReference>
<gene>
    <name evidence="2" type="ORF">J2Z34_002290</name>
</gene>
<reference evidence="2 3" key="1">
    <citation type="submission" date="2021-03" db="EMBL/GenBank/DDBJ databases">
        <title>Genomic Encyclopedia of Type Strains, Phase IV (KMG-IV): sequencing the most valuable type-strain genomes for metagenomic binning, comparative biology and taxonomic classification.</title>
        <authorList>
            <person name="Goeker M."/>
        </authorList>
    </citation>
    <scope>NUCLEOTIDE SEQUENCE [LARGE SCALE GENOMIC DNA]</scope>
    <source>
        <strain evidence="2 3">DSM 6139</strain>
    </source>
</reference>
<dbReference type="PANTHER" id="PTHR38730">
    <property type="entry name" value="SLL7028 PROTEIN"/>
    <property type="match status" value="1"/>
</dbReference>
<accession>A0ABS4G5J3</accession>
<dbReference type="Proteomes" id="UP001519271">
    <property type="component" value="Unassembled WGS sequence"/>
</dbReference>
<evidence type="ECO:0000313" key="3">
    <source>
        <dbReference type="Proteomes" id="UP001519271"/>
    </source>
</evidence>
<dbReference type="InterPro" id="IPR036465">
    <property type="entry name" value="vWFA_dom_sf"/>
</dbReference>
<dbReference type="InterPro" id="IPR018698">
    <property type="entry name" value="VWA-like_dom"/>
</dbReference>
<evidence type="ECO:0000259" key="1">
    <source>
        <dbReference type="Pfam" id="PF09967"/>
    </source>
</evidence>
<comment type="caution">
    <text evidence="2">The sequence shown here is derived from an EMBL/GenBank/DDBJ whole genome shotgun (WGS) entry which is preliminary data.</text>
</comment>
<name>A0ABS4G5J3_9CLOT</name>
<dbReference type="EMBL" id="JAGGKC010000019">
    <property type="protein sequence ID" value="MBP1919794.1"/>
    <property type="molecule type" value="Genomic_DNA"/>
</dbReference>
<keyword evidence="3" id="KW-1185">Reference proteome</keyword>
<sequence>MADLNFHKDLRDRDAISARRRELLSDAVAFTESGSLRKGFSRDFLRYLDELSFRMVTSGEDYYALFLSRTIREIDFTLTYPTASVMRKGSVVFMFNPLSFLFLEELEARAMIKHEIYHIILKHHSREKVLKNKYQKLAISLGMDISVNQYITNLPHFAERINSVNVRFNLNLRTNETLEFYVESIHEAMMKMDRKDLDMKKENGIDIETAHDRWAESETEDEDRSRETIKAILSHAGDKGVPGEILKILETGGKGRINWQSSVRRALRTVPKGRRKTVARLDRRQPDRLDLKGELRDFAPDITVALDISGSITDKDMNGFLTEMLMLTRQHDAPIRVLECDNEVRRDYMIRSIKDIRPLLDRRGGTRFSPVFEYIKEKNLRSTFLVYFTDGEGEEHLTISPVHFRTLWVVLGSSISLKDPRGDVFILKEDREEVDRTYGLQVMRTLLHEWAR</sequence>
<evidence type="ECO:0000313" key="2">
    <source>
        <dbReference type="EMBL" id="MBP1919794.1"/>
    </source>
</evidence>
<feature type="domain" description="VWA-like" evidence="1">
    <location>
        <begin position="303"/>
        <end position="425"/>
    </location>
</feature>
<protein>
    <submittedName>
        <fullName evidence="2">Metal-dependent peptidase</fullName>
    </submittedName>
</protein>
<proteinExistence type="predicted"/>
<dbReference type="Pfam" id="PF09967">
    <property type="entry name" value="DUF2201"/>
    <property type="match status" value="1"/>
</dbReference>
<dbReference type="RefSeq" id="WP_209459984.1">
    <property type="nucleotide sequence ID" value="NZ_JAGGKC010000019.1"/>
</dbReference>
<organism evidence="2 3">
    <name type="scientific">Youngiibacter multivorans</name>
    <dbReference type="NCBI Taxonomy" id="937251"/>
    <lineage>
        <taxon>Bacteria</taxon>
        <taxon>Bacillati</taxon>
        <taxon>Bacillota</taxon>
        <taxon>Clostridia</taxon>
        <taxon>Eubacteriales</taxon>
        <taxon>Clostridiaceae</taxon>
        <taxon>Youngiibacter</taxon>
    </lineage>
</organism>
<dbReference type="PANTHER" id="PTHR38730:SF1">
    <property type="entry name" value="SLL7028 PROTEIN"/>
    <property type="match status" value="1"/>
</dbReference>